<dbReference type="EMBL" id="CAXLJL010000600">
    <property type="protein sequence ID" value="CAL5139223.1"/>
    <property type="molecule type" value="Genomic_DNA"/>
</dbReference>
<dbReference type="PANTHER" id="PTHR23048:SF0">
    <property type="entry name" value="CALMODULIN LIKE 3"/>
    <property type="match status" value="1"/>
</dbReference>
<dbReference type="AlphaFoldDB" id="A0AAV2TPR2"/>
<comment type="caution">
    <text evidence="3">The sequence shown here is derived from an EMBL/GenBank/DDBJ whole genome shotgun (WGS) entry which is preliminary data.</text>
</comment>
<dbReference type="Gene3D" id="1.10.238.10">
    <property type="entry name" value="EF-hand"/>
    <property type="match status" value="2"/>
</dbReference>
<protein>
    <recommendedName>
        <fullName evidence="2">EF-hand domain-containing protein</fullName>
    </recommendedName>
</protein>
<evidence type="ECO:0000313" key="4">
    <source>
        <dbReference type="Proteomes" id="UP001497525"/>
    </source>
</evidence>
<keyword evidence="1" id="KW-0677">Repeat</keyword>
<dbReference type="GO" id="GO:0005509">
    <property type="term" value="F:calcium ion binding"/>
    <property type="evidence" value="ECO:0007669"/>
    <property type="project" value="InterPro"/>
</dbReference>
<dbReference type="PROSITE" id="PS50222">
    <property type="entry name" value="EF_HAND_2"/>
    <property type="match status" value="1"/>
</dbReference>
<name>A0AAV2TPR2_CALDB</name>
<dbReference type="Proteomes" id="UP001497525">
    <property type="component" value="Unassembled WGS sequence"/>
</dbReference>
<dbReference type="PANTHER" id="PTHR23048">
    <property type="entry name" value="MYOSIN LIGHT CHAIN 1, 3"/>
    <property type="match status" value="1"/>
</dbReference>
<dbReference type="GO" id="GO:0016460">
    <property type="term" value="C:myosin II complex"/>
    <property type="evidence" value="ECO:0007669"/>
    <property type="project" value="TreeGrafter"/>
</dbReference>
<dbReference type="SUPFAM" id="SSF47473">
    <property type="entry name" value="EF-hand"/>
    <property type="match status" value="1"/>
</dbReference>
<organism evidence="3 4">
    <name type="scientific">Calicophoron daubneyi</name>
    <name type="common">Rumen fluke</name>
    <name type="synonym">Paramphistomum daubneyi</name>
    <dbReference type="NCBI Taxonomy" id="300641"/>
    <lineage>
        <taxon>Eukaryota</taxon>
        <taxon>Metazoa</taxon>
        <taxon>Spiralia</taxon>
        <taxon>Lophotrochozoa</taxon>
        <taxon>Platyhelminthes</taxon>
        <taxon>Trematoda</taxon>
        <taxon>Digenea</taxon>
        <taxon>Plagiorchiida</taxon>
        <taxon>Pronocephalata</taxon>
        <taxon>Paramphistomoidea</taxon>
        <taxon>Paramphistomidae</taxon>
        <taxon>Calicophoron</taxon>
    </lineage>
</organism>
<sequence length="123" mass="13825">MPTANLGDALRLLKLIPTDIEVHRYAKLVDPKNSGTIKFEHFLSVAASLWMNPAQLSGEAWAAFLIFDKCNTGRISTKLFMKILTAYGLEPIPHNEANKIIKKYSSKSTDTIEYGCLIRAWLK</sequence>
<feature type="domain" description="EF-hand" evidence="2">
    <location>
        <begin position="55"/>
        <end position="90"/>
    </location>
</feature>
<accession>A0AAV2TPR2</accession>
<reference evidence="3" key="1">
    <citation type="submission" date="2024-06" db="EMBL/GenBank/DDBJ databases">
        <authorList>
            <person name="Liu X."/>
            <person name="Lenzi L."/>
            <person name="Haldenby T S."/>
            <person name="Uol C."/>
        </authorList>
    </citation>
    <scope>NUCLEOTIDE SEQUENCE</scope>
</reference>
<evidence type="ECO:0000313" key="3">
    <source>
        <dbReference type="EMBL" id="CAL5139223.1"/>
    </source>
</evidence>
<dbReference type="InterPro" id="IPR002048">
    <property type="entry name" value="EF_hand_dom"/>
</dbReference>
<evidence type="ECO:0000256" key="1">
    <source>
        <dbReference type="ARBA" id="ARBA00022737"/>
    </source>
</evidence>
<dbReference type="InterPro" id="IPR050230">
    <property type="entry name" value="CALM/Myosin/TropC-like"/>
</dbReference>
<gene>
    <name evidence="3" type="ORF">CDAUBV1_LOCUS14257</name>
</gene>
<proteinExistence type="predicted"/>
<evidence type="ECO:0000259" key="2">
    <source>
        <dbReference type="PROSITE" id="PS50222"/>
    </source>
</evidence>
<dbReference type="InterPro" id="IPR011992">
    <property type="entry name" value="EF-hand-dom_pair"/>
</dbReference>